<dbReference type="Gene3D" id="3.40.50.300">
    <property type="entry name" value="P-loop containing nucleotide triphosphate hydrolases"/>
    <property type="match status" value="2"/>
</dbReference>
<feature type="domain" description="ABC transporter" evidence="5">
    <location>
        <begin position="417"/>
        <end position="628"/>
    </location>
</feature>
<dbReference type="PANTHER" id="PTHR19211">
    <property type="entry name" value="ATP-BINDING TRANSPORT PROTEIN-RELATED"/>
    <property type="match status" value="1"/>
</dbReference>
<dbReference type="CDD" id="cd03221">
    <property type="entry name" value="ABCF_EF-3"/>
    <property type="match status" value="2"/>
</dbReference>
<dbReference type="Pfam" id="PF00005">
    <property type="entry name" value="ABC_tran"/>
    <property type="match status" value="2"/>
</dbReference>
<dbReference type="PANTHER" id="PTHR19211:SF14">
    <property type="entry name" value="ATP-BINDING CASSETTE SUB-FAMILY F MEMBER 1"/>
    <property type="match status" value="1"/>
</dbReference>
<feature type="region of interest" description="Disordered" evidence="4">
    <location>
        <begin position="1"/>
        <end position="25"/>
    </location>
</feature>
<evidence type="ECO:0000256" key="4">
    <source>
        <dbReference type="SAM" id="MobiDB-lite"/>
    </source>
</evidence>
<dbReference type="EMBL" id="CP060716">
    <property type="protein sequence ID" value="QNN62564.1"/>
    <property type="molecule type" value="Genomic_DNA"/>
</dbReference>
<dbReference type="GO" id="GO:0016887">
    <property type="term" value="F:ATP hydrolysis activity"/>
    <property type="evidence" value="ECO:0007669"/>
    <property type="project" value="InterPro"/>
</dbReference>
<dbReference type="SMART" id="SM00382">
    <property type="entry name" value="AAA"/>
    <property type="match status" value="2"/>
</dbReference>
<dbReference type="Proteomes" id="UP000515934">
    <property type="component" value="Chromosome"/>
</dbReference>
<dbReference type="SUPFAM" id="SSF52540">
    <property type="entry name" value="P-loop containing nucleoside triphosphate hydrolases"/>
    <property type="match status" value="2"/>
</dbReference>
<dbReference type="InterPro" id="IPR050611">
    <property type="entry name" value="ABCF"/>
</dbReference>
<dbReference type="FunFam" id="3.40.50.300:FF:000011">
    <property type="entry name" value="Putative ABC transporter ATP-binding component"/>
    <property type="match status" value="1"/>
</dbReference>
<feature type="region of interest" description="Disordered" evidence="4">
    <location>
        <begin position="603"/>
        <end position="643"/>
    </location>
</feature>
<feature type="domain" description="ABC transporter" evidence="5">
    <location>
        <begin position="30"/>
        <end position="287"/>
    </location>
</feature>
<evidence type="ECO:0000256" key="2">
    <source>
        <dbReference type="ARBA" id="ARBA00022741"/>
    </source>
</evidence>
<accession>A0A7G9S3Y9</accession>
<sequence>MPAPQQTPQLAHAKRTAHSTPNGDQRFTHLSVVDLTHTYPDRRVLSEVSFTAAAGDRIGLIGENGTGKSTLLRLLAGIEAPESGSISLPGTVGLLQQELPYSDNTPMSQVLDDAQRSNLEAVAHIEQLAHALAEHPNDATVSHQYAVALADADRLGAWEAQSQRGEMLSGLGLDGIAQTREIGELSGGQRIRLSLAALLLSAPQTLLLDEPSNHLDDESAAYLERVLTSWPGIVVVASHDRALLDAVTTRMVDLDPLPVAARELTDSEDAITSEVNDAGSGFGIRVWGVGFSEARRERKAEMRRWRERYASESDELRALEHEIAVGSREVNQKHESKSESRITKKFYADKDARVTARRARNASVRLEQLERRRVRKPPEPLRFRGFKQDSASAEPGPGVVDCADRTGQSPSTVAESATEPTLSAHRVAISGRLGEVSVDLEPHGRLLLTGPNGSGKSTLLAILAGTLTPEQGTVVRSTRVGYLPQEVTFENPARSAAETYRQRVGEAVADRVPLTSLGLLARRDVDRAVGSLSVGQRRRLALAMLVADPPPVLLLDEPTNHLSLTLVEELEDALQTYSGALIVASHDRWLRARWGDAPALAVTAPSYSSSSESSRSYSSSESSSSESSSSSTSTPSSSSSKSE</sequence>
<proteinExistence type="predicted"/>
<keyword evidence="2" id="KW-0547">Nucleotide-binding</keyword>
<keyword evidence="7" id="KW-1185">Reference proteome</keyword>
<evidence type="ECO:0000313" key="6">
    <source>
        <dbReference type="EMBL" id="QNN62564.1"/>
    </source>
</evidence>
<dbReference type="AlphaFoldDB" id="A0A7G9S3Y9"/>
<name>A0A7G9S3Y9_9MICO</name>
<protein>
    <submittedName>
        <fullName evidence="6">ABC-F family ATP-binding cassette domain-containing protein</fullName>
    </submittedName>
</protein>
<organism evidence="6 7">
    <name type="scientific">Leucobacter denitrificans</name>
    <dbReference type="NCBI Taxonomy" id="683042"/>
    <lineage>
        <taxon>Bacteria</taxon>
        <taxon>Bacillati</taxon>
        <taxon>Actinomycetota</taxon>
        <taxon>Actinomycetes</taxon>
        <taxon>Micrococcales</taxon>
        <taxon>Microbacteriaceae</taxon>
        <taxon>Leucobacter</taxon>
    </lineage>
</organism>
<keyword evidence="3 6" id="KW-0067">ATP-binding</keyword>
<gene>
    <name evidence="6" type="ORF">H9L06_09995</name>
</gene>
<feature type="compositionally biased region" description="Low complexity" evidence="4">
    <location>
        <begin position="605"/>
        <end position="643"/>
    </location>
</feature>
<evidence type="ECO:0000259" key="5">
    <source>
        <dbReference type="PROSITE" id="PS50893"/>
    </source>
</evidence>
<dbReference type="PROSITE" id="PS50893">
    <property type="entry name" value="ABC_TRANSPORTER_2"/>
    <property type="match status" value="2"/>
</dbReference>
<dbReference type="PROSITE" id="PS00211">
    <property type="entry name" value="ABC_TRANSPORTER_1"/>
    <property type="match status" value="1"/>
</dbReference>
<dbReference type="KEGG" id="ldn:H9L06_09995"/>
<keyword evidence="1" id="KW-0677">Repeat</keyword>
<reference evidence="6 7" key="1">
    <citation type="submission" date="2020-08" db="EMBL/GenBank/DDBJ databases">
        <title>Genome sequence of Leucobacter denitrificans KACC 14055T.</title>
        <authorList>
            <person name="Hyun D.-W."/>
            <person name="Bae J.-W."/>
        </authorList>
    </citation>
    <scope>NUCLEOTIDE SEQUENCE [LARGE SCALE GENOMIC DNA]</scope>
    <source>
        <strain evidence="6 7">KACC 14055</strain>
    </source>
</reference>
<evidence type="ECO:0000256" key="1">
    <source>
        <dbReference type="ARBA" id="ARBA00022737"/>
    </source>
</evidence>
<dbReference type="InterPro" id="IPR017871">
    <property type="entry name" value="ABC_transporter-like_CS"/>
</dbReference>
<dbReference type="RefSeq" id="WP_187555034.1">
    <property type="nucleotide sequence ID" value="NZ_CP060716.1"/>
</dbReference>
<evidence type="ECO:0000256" key="3">
    <source>
        <dbReference type="ARBA" id="ARBA00022840"/>
    </source>
</evidence>
<dbReference type="InterPro" id="IPR027417">
    <property type="entry name" value="P-loop_NTPase"/>
</dbReference>
<dbReference type="InterPro" id="IPR003439">
    <property type="entry name" value="ABC_transporter-like_ATP-bd"/>
</dbReference>
<dbReference type="InterPro" id="IPR003593">
    <property type="entry name" value="AAA+_ATPase"/>
</dbReference>
<dbReference type="GO" id="GO:0005524">
    <property type="term" value="F:ATP binding"/>
    <property type="evidence" value="ECO:0007669"/>
    <property type="project" value="UniProtKB-KW"/>
</dbReference>
<evidence type="ECO:0000313" key="7">
    <source>
        <dbReference type="Proteomes" id="UP000515934"/>
    </source>
</evidence>